<keyword evidence="1" id="KW-0805">Transcription regulation</keyword>
<dbReference type="InterPro" id="IPR009057">
    <property type="entry name" value="Homeodomain-like_sf"/>
</dbReference>
<sequence>MNRQQDGKAKRADATRAALISAAERLIAEKGLASVSTREILQEAGQRNQSALQYHFGSKEGLMRATISERTRQIDEKRLNLMKDWTGNPTLDEVLEVLILPLAELAEEEIGGKHYILFLCQAITQPDWDLRQAIKDFELIGLGRAYEYYDELLADLPEEARVVRQEIAYDVAILTLKRWCIREMELTPRQITKLVIHANKAILEPPKR</sequence>
<dbReference type="SUPFAM" id="SSF46689">
    <property type="entry name" value="Homeodomain-like"/>
    <property type="match status" value="1"/>
</dbReference>
<feature type="domain" description="HTH tetR-type" evidence="5">
    <location>
        <begin position="13"/>
        <end position="74"/>
    </location>
</feature>
<keyword evidence="7" id="KW-1185">Reference proteome</keyword>
<accession>A0A1G7BED6</accession>
<keyword evidence="3" id="KW-0804">Transcription</keyword>
<dbReference type="EMBL" id="FNAK01000005">
    <property type="protein sequence ID" value="SDE24746.1"/>
    <property type="molecule type" value="Genomic_DNA"/>
</dbReference>
<dbReference type="PANTHER" id="PTHR30055">
    <property type="entry name" value="HTH-TYPE TRANSCRIPTIONAL REGULATOR RUTR"/>
    <property type="match status" value="1"/>
</dbReference>
<protein>
    <submittedName>
        <fullName evidence="6">Transcriptional regulator, TetR family</fullName>
    </submittedName>
</protein>
<feature type="DNA-binding region" description="H-T-H motif" evidence="4">
    <location>
        <begin position="37"/>
        <end position="56"/>
    </location>
</feature>
<reference evidence="6 7" key="1">
    <citation type="submission" date="2016-10" db="EMBL/GenBank/DDBJ databases">
        <authorList>
            <person name="de Groot N.N."/>
        </authorList>
    </citation>
    <scope>NUCLEOTIDE SEQUENCE [LARGE SCALE GENOMIC DNA]</scope>
    <source>
        <strain evidence="6 7">CGMCC 1.9109</strain>
    </source>
</reference>
<evidence type="ECO:0000313" key="7">
    <source>
        <dbReference type="Proteomes" id="UP000183685"/>
    </source>
</evidence>
<dbReference type="InterPro" id="IPR001647">
    <property type="entry name" value="HTH_TetR"/>
</dbReference>
<dbReference type="PROSITE" id="PS50977">
    <property type="entry name" value="HTH_TETR_2"/>
    <property type="match status" value="1"/>
</dbReference>
<dbReference type="Pfam" id="PF00440">
    <property type="entry name" value="TetR_N"/>
    <property type="match status" value="1"/>
</dbReference>
<dbReference type="STRING" id="637679.GCA_001550055_03622"/>
<dbReference type="Proteomes" id="UP000183685">
    <property type="component" value="Unassembled WGS sequence"/>
</dbReference>
<name>A0A1G7BED6_9PROT</name>
<dbReference type="PANTHER" id="PTHR30055:SF234">
    <property type="entry name" value="HTH-TYPE TRANSCRIPTIONAL REGULATOR BETI"/>
    <property type="match status" value="1"/>
</dbReference>
<proteinExistence type="predicted"/>
<evidence type="ECO:0000256" key="4">
    <source>
        <dbReference type="PROSITE-ProRule" id="PRU00335"/>
    </source>
</evidence>
<evidence type="ECO:0000313" key="6">
    <source>
        <dbReference type="EMBL" id="SDE24746.1"/>
    </source>
</evidence>
<dbReference type="InterPro" id="IPR050109">
    <property type="entry name" value="HTH-type_TetR-like_transc_reg"/>
</dbReference>
<dbReference type="AlphaFoldDB" id="A0A1G7BED6"/>
<gene>
    <name evidence="6" type="ORF">SAMN04488071_2457</name>
</gene>
<evidence type="ECO:0000256" key="1">
    <source>
        <dbReference type="ARBA" id="ARBA00023015"/>
    </source>
</evidence>
<keyword evidence="2 4" id="KW-0238">DNA-binding</keyword>
<evidence type="ECO:0000256" key="3">
    <source>
        <dbReference type="ARBA" id="ARBA00023163"/>
    </source>
</evidence>
<dbReference type="Gene3D" id="1.10.357.10">
    <property type="entry name" value="Tetracycline Repressor, domain 2"/>
    <property type="match status" value="1"/>
</dbReference>
<dbReference type="GO" id="GO:0000976">
    <property type="term" value="F:transcription cis-regulatory region binding"/>
    <property type="evidence" value="ECO:0007669"/>
    <property type="project" value="TreeGrafter"/>
</dbReference>
<evidence type="ECO:0000259" key="5">
    <source>
        <dbReference type="PROSITE" id="PS50977"/>
    </source>
</evidence>
<organism evidence="6 7">
    <name type="scientific">Kordiimonas lacus</name>
    <dbReference type="NCBI Taxonomy" id="637679"/>
    <lineage>
        <taxon>Bacteria</taxon>
        <taxon>Pseudomonadati</taxon>
        <taxon>Pseudomonadota</taxon>
        <taxon>Alphaproteobacteria</taxon>
        <taxon>Kordiimonadales</taxon>
        <taxon>Kordiimonadaceae</taxon>
        <taxon>Kordiimonas</taxon>
    </lineage>
</organism>
<evidence type="ECO:0000256" key="2">
    <source>
        <dbReference type="ARBA" id="ARBA00023125"/>
    </source>
</evidence>
<dbReference type="GO" id="GO:0003700">
    <property type="term" value="F:DNA-binding transcription factor activity"/>
    <property type="evidence" value="ECO:0007669"/>
    <property type="project" value="TreeGrafter"/>
</dbReference>
<dbReference type="RefSeq" id="WP_160328642.1">
    <property type="nucleotide sequence ID" value="NZ_DAIOMO010000005.1"/>
</dbReference>